<accession>A0A6A4GCJ6</accession>
<dbReference type="EMBL" id="ML770678">
    <property type="protein sequence ID" value="KAE9383140.1"/>
    <property type="molecule type" value="Genomic_DNA"/>
</dbReference>
<gene>
    <name evidence="1" type="ORF">BT96DRAFT_951601</name>
</gene>
<evidence type="ECO:0000313" key="1">
    <source>
        <dbReference type="EMBL" id="KAE9383140.1"/>
    </source>
</evidence>
<dbReference type="AlphaFoldDB" id="A0A6A4GCJ6"/>
<feature type="non-terminal residue" evidence="1">
    <location>
        <position position="1"/>
    </location>
</feature>
<name>A0A6A4GCJ6_9AGAR</name>
<keyword evidence="2" id="KW-1185">Reference proteome</keyword>
<proteinExistence type="predicted"/>
<dbReference type="Proteomes" id="UP000799118">
    <property type="component" value="Unassembled WGS sequence"/>
</dbReference>
<evidence type="ECO:0000313" key="2">
    <source>
        <dbReference type="Proteomes" id="UP000799118"/>
    </source>
</evidence>
<reference evidence="1" key="1">
    <citation type="journal article" date="2019" name="Environ. Microbiol.">
        <title>Fungal ecological strategies reflected in gene transcription - a case study of two litter decomposers.</title>
        <authorList>
            <person name="Barbi F."/>
            <person name="Kohler A."/>
            <person name="Barry K."/>
            <person name="Baskaran P."/>
            <person name="Daum C."/>
            <person name="Fauchery L."/>
            <person name="Ihrmark K."/>
            <person name="Kuo A."/>
            <person name="LaButti K."/>
            <person name="Lipzen A."/>
            <person name="Morin E."/>
            <person name="Grigoriev I.V."/>
            <person name="Henrissat B."/>
            <person name="Lindahl B."/>
            <person name="Martin F."/>
        </authorList>
    </citation>
    <scope>NUCLEOTIDE SEQUENCE</scope>
    <source>
        <strain evidence="1">JB14</strain>
    </source>
</reference>
<dbReference type="OrthoDB" id="2614495at2759"/>
<organism evidence="1 2">
    <name type="scientific">Gymnopus androsaceus JB14</name>
    <dbReference type="NCBI Taxonomy" id="1447944"/>
    <lineage>
        <taxon>Eukaryota</taxon>
        <taxon>Fungi</taxon>
        <taxon>Dikarya</taxon>
        <taxon>Basidiomycota</taxon>
        <taxon>Agaricomycotina</taxon>
        <taxon>Agaricomycetes</taxon>
        <taxon>Agaricomycetidae</taxon>
        <taxon>Agaricales</taxon>
        <taxon>Marasmiineae</taxon>
        <taxon>Omphalotaceae</taxon>
        <taxon>Gymnopus</taxon>
    </lineage>
</organism>
<dbReference type="Pfam" id="PF14223">
    <property type="entry name" value="Retrotran_gag_2"/>
    <property type="match status" value="1"/>
</dbReference>
<sequence length="204" mass="23629">PEFHVIRKLTHECANIPQSFSTIEDTWRLFKDRVELTIQVRGLMGYLNGSILKPTAATYLYMALSASPPDSQSPSPGEWAQREHMAASIIYLNCSDPIGIGIERDDIASKMWKYLVKKYESQDKQRIHIADTNLREHRFNPDNTSMEEREKKMKNLLKSLHNLRGTCNNYQFRMIVIASMPEAWKDYVLNVPSIFSSKAFTYLH</sequence>
<protein>
    <submittedName>
        <fullName evidence="1">Uncharacterized protein</fullName>
    </submittedName>
</protein>